<protein>
    <submittedName>
        <fullName evidence="1">Uncharacterized protein</fullName>
    </submittedName>
</protein>
<dbReference type="EMBL" id="CADCWL010000083">
    <property type="protein sequence ID" value="CAA9562372.1"/>
    <property type="molecule type" value="Genomic_DNA"/>
</dbReference>
<gene>
    <name evidence="1" type="ORF">AVDCRST_MAG19-1920</name>
</gene>
<dbReference type="AlphaFoldDB" id="A0A6J4UZ41"/>
<name>A0A6J4UZ41_9BACT</name>
<organism evidence="1">
    <name type="scientific">uncultured Thermomicrobiales bacterium</name>
    <dbReference type="NCBI Taxonomy" id="1645740"/>
    <lineage>
        <taxon>Bacteria</taxon>
        <taxon>Pseudomonadati</taxon>
        <taxon>Thermomicrobiota</taxon>
        <taxon>Thermomicrobia</taxon>
        <taxon>Thermomicrobiales</taxon>
        <taxon>environmental samples</taxon>
    </lineage>
</organism>
<proteinExistence type="predicted"/>
<reference evidence="1" key="1">
    <citation type="submission" date="2020-02" db="EMBL/GenBank/DDBJ databases">
        <authorList>
            <person name="Meier V. D."/>
        </authorList>
    </citation>
    <scope>NUCLEOTIDE SEQUENCE</scope>
    <source>
        <strain evidence="1">AVDCRST_MAG19</strain>
    </source>
</reference>
<accession>A0A6J4UZ41</accession>
<sequence>MGDARGNRRVAARPPPGLEATERVGLLGDVAADGAPYLLCSPVSVDVSLERVPTATWLRNRPRSPEVVGVFGGNVAEFCHGPRPGERGM</sequence>
<evidence type="ECO:0000313" key="1">
    <source>
        <dbReference type="EMBL" id="CAA9562372.1"/>
    </source>
</evidence>